<dbReference type="EMBL" id="MNCJ02000332">
    <property type="protein sequence ID" value="KAF5756870.1"/>
    <property type="molecule type" value="Genomic_DNA"/>
</dbReference>
<evidence type="ECO:0000256" key="1">
    <source>
        <dbReference type="SAM" id="MobiDB-lite"/>
    </source>
</evidence>
<feature type="region of interest" description="Disordered" evidence="1">
    <location>
        <begin position="184"/>
        <end position="206"/>
    </location>
</feature>
<feature type="region of interest" description="Disordered" evidence="1">
    <location>
        <begin position="292"/>
        <end position="315"/>
    </location>
</feature>
<accession>A0A9K3DKJ4</accession>
<keyword evidence="3" id="KW-1185">Reference proteome</keyword>
<dbReference type="Proteomes" id="UP000215914">
    <property type="component" value="Unassembled WGS sequence"/>
</dbReference>
<evidence type="ECO:0000313" key="2">
    <source>
        <dbReference type="EMBL" id="KAF5756870.1"/>
    </source>
</evidence>
<organism evidence="2 3">
    <name type="scientific">Helianthus annuus</name>
    <name type="common">Common sunflower</name>
    <dbReference type="NCBI Taxonomy" id="4232"/>
    <lineage>
        <taxon>Eukaryota</taxon>
        <taxon>Viridiplantae</taxon>
        <taxon>Streptophyta</taxon>
        <taxon>Embryophyta</taxon>
        <taxon>Tracheophyta</taxon>
        <taxon>Spermatophyta</taxon>
        <taxon>Magnoliopsida</taxon>
        <taxon>eudicotyledons</taxon>
        <taxon>Gunneridae</taxon>
        <taxon>Pentapetalae</taxon>
        <taxon>asterids</taxon>
        <taxon>campanulids</taxon>
        <taxon>Asterales</taxon>
        <taxon>Asteraceae</taxon>
        <taxon>Asteroideae</taxon>
        <taxon>Heliantheae alliance</taxon>
        <taxon>Heliantheae</taxon>
        <taxon>Helianthus</taxon>
    </lineage>
</organism>
<sequence length="315" mass="35056">MTVPEFAVATQFYTEEEVRAPEFINSLQGVVKKQRKFCVPKSELARFWSTISRVPYALGAVASDITDPVLRYIHKILAATLVGRGEGDNKVNQVSLFCLMCMVEQRPVNLATVFAMSIKRLWRGGAGARIYCGPLITWLAESLGVFERYPADRMKKGPDPCFMSVRDLQSAAIIARTDPITWEPIREGPQVQPPPGSGAAEAMQGAVPTRCQRPYIPRIRQDILARQYPLAQPRPDPLTLDSLYDSMQAGFDELRMFIDDQISGLRQEVLAEIVAGQRRLEDGMRVIMQGIRVQPPPSWQPSEAGPSGTHAGDEE</sequence>
<evidence type="ECO:0000313" key="3">
    <source>
        <dbReference type="Proteomes" id="UP000215914"/>
    </source>
</evidence>
<reference evidence="2" key="1">
    <citation type="journal article" date="2017" name="Nature">
        <title>The sunflower genome provides insights into oil metabolism, flowering and Asterid evolution.</title>
        <authorList>
            <person name="Badouin H."/>
            <person name="Gouzy J."/>
            <person name="Grassa C.J."/>
            <person name="Murat F."/>
            <person name="Staton S.E."/>
            <person name="Cottret L."/>
            <person name="Lelandais-Briere C."/>
            <person name="Owens G.L."/>
            <person name="Carrere S."/>
            <person name="Mayjonade B."/>
            <person name="Legrand L."/>
            <person name="Gill N."/>
            <person name="Kane N.C."/>
            <person name="Bowers J.E."/>
            <person name="Hubner S."/>
            <person name="Bellec A."/>
            <person name="Berard A."/>
            <person name="Berges H."/>
            <person name="Blanchet N."/>
            <person name="Boniface M.C."/>
            <person name="Brunel D."/>
            <person name="Catrice O."/>
            <person name="Chaidir N."/>
            <person name="Claudel C."/>
            <person name="Donnadieu C."/>
            <person name="Faraut T."/>
            <person name="Fievet G."/>
            <person name="Helmstetter N."/>
            <person name="King M."/>
            <person name="Knapp S.J."/>
            <person name="Lai Z."/>
            <person name="Le Paslier M.C."/>
            <person name="Lippi Y."/>
            <person name="Lorenzon L."/>
            <person name="Mandel J.R."/>
            <person name="Marage G."/>
            <person name="Marchand G."/>
            <person name="Marquand E."/>
            <person name="Bret-Mestries E."/>
            <person name="Morien E."/>
            <person name="Nambeesan S."/>
            <person name="Nguyen T."/>
            <person name="Pegot-Espagnet P."/>
            <person name="Pouilly N."/>
            <person name="Raftis F."/>
            <person name="Sallet E."/>
            <person name="Schiex T."/>
            <person name="Thomas J."/>
            <person name="Vandecasteele C."/>
            <person name="Vares D."/>
            <person name="Vear F."/>
            <person name="Vautrin S."/>
            <person name="Crespi M."/>
            <person name="Mangin B."/>
            <person name="Burke J.M."/>
            <person name="Salse J."/>
            <person name="Munos S."/>
            <person name="Vincourt P."/>
            <person name="Rieseberg L.H."/>
            <person name="Langlade N.B."/>
        </authorList>
    </citation>
    <scope>NUCLEOTIDE SEQUENCE</scope>
    <source>
        <tissue evidence="2">Leaves</tissue>
    </source>
</reference>
<name>A0A9K3DKJ4_HELAN</name>
<gene>
    <name evidence="2" type="ORF">HanXRQr2_Chr17g0819971</name>
</gene>
<reference evidence="2" key="2">
    <citation type="submission" date="2020-06" db="EMBL/GenBank/DDBJ databases">
        <title>Helianthus annuus Genome sequencing and assembly Release 2.</title>
        <authorList>
            <person name="Gouzy J."/>
            <person name="Langlade N."/>
            <person name="Munos S."/>
        </authorList>
    </citation>
    <scope>NUCLEOTIDE SEQUENCE</scope>
    <source>
        <tissue evidence="2">Leaves</tissue>
    </source>
</reference>
<dbReference type="AlphaFoldDB" id="A0A9K3DKJ4"/>
<comment type="caution">
    <text evidence="2">The sequence shown here is derived from an EMBL/GenBank/DDBJ whole genome shotgun (WGS) entry which is preliminary data.</text>
</comment>
<protein>
    <submittedName>
        <fullName evidence="2">Uncharacterized protein</fullName>
    </submittedName>
</protein>
<dbReference type="Gramene" id="mRNA:HanXRQr2_Chr17g0819971">
    <property type="protein sequence ID" value="CDS:HanXRQr2_Chr17g0819971.1"/>
    <property type="gene ID" value="HanXRQr2_Chr17g0819971"/>
</dbReference>
<proteinExistence type="predicted"/>